<keyword evidence="4" id="KW-0749">Sporulation</keyword>
<sequence length="185" mass="20596">MQRNLGSQARPGSAEADDRSGLHVRTRRNGHRTDQIGRRLGRFGAGGGVGVKTNFVHRPAILWVADRHDEQPYAASLVYRLSDPFAVELVLPRGDGRHVTKVLFGRALLIDGLEKPTGDGAVRIEPHIVDSDYITLTLPLNGRRQELYAERVKLEAFIDATFRLVPLGREKDLIDLDGWLLEVTS</sequence>
<dbReference type="InterPro" id="IPR038658">
    <property type="entry name" value="SsgB_sf"/>
</dbReference>
<feature type="region of interest" description="Disordered" evidence="7">
    <location>
        <begin position="1"/>
        <end position="39"/>
    </location>
</feature>
<keyword evidence="5" id="KW-0717">Septation</keyword>
<comment type="subcellular location">
    <subcellularLocation>
        <location evidence="1">Cell septum</location>
    </subcellularLocation>
</comment>
<dbReference type="EMBL" id="SMKQ01000008">
    <property type="protein sequence ID" value="TDD54619.1"/>
    <property type="molecule type" value="Genomic_DNA"/>
</dbReference>
<dbReference type="Pfam" id="PF04686">
    <property type="entry name" value="SsgA"/>
    <property type="match status" value="1"/>
</dbReference>
<dbReference type="GO" id="GO:0030428">
    <property type="term" value="C:cell septum"/>
    <property type="evidence" value="ECO:0007669"/>
    <property type="project" value="UniProtKB-SubCell"/>
</dbReference>
<dbReference type="Proteomes" id="UP000295302">
    <property type="component" value="Unassembled WGS sequence"/>
</dbReference>
<organism evidence="8 9">
    <name type="scientific">Nonomuraea terrae</name>
    <dbReference type="NCBI Taxonomy" id="2530383"/>
    <lineage>
        <taxon>Bacteria</taxon>
        <taxon>Bacillati</taxon>
        <taxon>Actinomycetota</taxon>
        <taxon>Actinomycetes</taxon>
        <taxon>Streptosporangiales</taxon>
        <taxon>Streptosporangiaceae</taxon>
        <taxon>Nonomuraea</taxon>
    </lineage>
</organism>
<dbReference type="GO" id="GO:0000917">
    <property type="term" value="P:division septum assembly"/>
    <property type="evidence" value="ECO:0007669"/>
    <property type="project" value="UniProtKB-KW"/>
</dbReference>
<keyword evidence="6" id="KW-0131">Cell cycle</keyword>
<evidence type="ECO:0000256" key="4">
    <source>
        <dbReference type="ARBA" id="ARBA00022969"/>
    </source>
</evidence>
<dbReference type="GO" id="GO:0030435">
    <property type="term" value="P:sporulation resulting in formation of a cellular spore"/>
    <property type="evidence" value="ECO:0007669"/>
    <property type="project" value="UniProtKB-KW"/>
</dbReference>
<keyword evidence="3 8" id="KW-0132">Cell division</keyword>
<proteinExistence type="inferred from homology"/>
<evidence type="ECO:0000256" key="1">
    <source>
        <dbReference type="ARBA" id="ARBA00004431"/>
    </source>
</evidence>
<evidence type="ECO:0000313" key="9">
    <source>
        <dbReference type="Proteomes" id="UP000295302"/>
    </source>
</evidence>
<reference evidence="8 9" key="1">
    <citation type="submission" date="2019-03" db="EMBL/GenBank/DDBJ databases">
        <title>Draft genome sequences of novel Actinobacteria.</title>
        <authorList>
            <person name="Sahin N."/>
            <person name="Ay H."/>
            <person name="Saygin H."/>
        </authorList>
    </citation>
    <scope>NUCLEOTIDE SEQUENCE [LARGE SCALE GENOMIC DNA]</scope>
    <source>
        <strain evidence="8 9">CH32</strain>
    </source>
</reference>
<gene>
    <name evidence="8" type="ORF">E1286_05365</name>
</gene>
<dbReference type="OrthoDB" id="3853096at2"/>
<evidence type="ECO:0000256" key="3">
    <source>
        <dbReference type="ARBA" id="ARBA00022618"/>
    </source>
</evidence>
<keyword evidence="9" id="KW-1185">Reference proteome</keyword>
<dbReference type="AlphaFoldDB" id="A0A4R4ZBQ9"/>
<evidence type="ECO:0000313" key="8">
    <source>
        <dbReference type="EMBL" id="TDD54619.1"/>
    </source>
</evidence>
<protein>
    <submittedName>
        <fullName evidence="8">SsgA family sporulation/cell division regulator</fullName>
    </submittedName>
</protein>
<dbReference type="Gene3D" id="2.30.31.20">
    <property type="entry name" value="Sporulation-specific cell division protein SsgB"/>
    <property type="match status" value="1"/>
</dbReference>
<evidence type="ECO:0000256" key="5">
    <source>
        <dbReference type="ARBA" id="ARBA00023210"/>
    </source>
</evidence>
<comment type="similarity">
    <text evidence="2">Belongs to the SsgA family.</text>
</comment>
<accession>A0A4R4ZBQ9</accession>
<evidence type="ECO:0000256" key="6">
    <source>
        <dbReference type="ARBA" id="ARBA00023306"/>
    </source>
</evidence>
<evidence type="ECO:0000256" key="2">
    <source>
        <dbReference type="ARBA" id="ARBA00009323"/>
    </source>
</evidence>
<comment type="caution">
    <text evidence="8">The sequence shown here is derived from an EMBL/GenBank/DDBJ whole genome shotgun (WGS) entry which is preliminary data.</text>
</comment>
<dbReference type="InterPro" id="IPR006776">
    <property type="entry name" value="SsgB"/>
</dbReference>
<name>A0A4R4ZBQ9_9ACTN</name>
<evidence type="ECO:0000256" key="7">
    <source>
        <dbReference type="SAM" id="MobiDB-lite"/>
    </source>
</evidence>